<comment type="caution">
    <text evidence="8">The sequence shown here is derived from an EMBL/GenBank/DDBJ whole genome shotgun (WGS) entry which is preliminary data.</text>
</comment>
<organism evidence="8 9">
    <name type="scientific">Butyricicoccus intestinisimiae</name>
    <dbReference type="NCBI Taxonomy" id="2841509"/>
    <lineage>
        <taxon>Bacteria</taxon>
        <taxon>Bacillati</taxon>
        <taxon>Bacillota</taxon>
        <taxon>Clostridia</taxon>
        <taxon>Eubacteriales</taxon>
        <taxon>Butyricicoccaceae</taxon>
        <taxon>Butyricicoccus</taxon>
    </lineage>
</organism>
<dbReference type="InterPro" id="IPR005482">
    <property type="entry name" value="Biotin_COase_C"/>
</dbReference>
<evidence type="ECO:0000313" key="9">
    <source>
        <dbReference type="Proteomes" id="UP000783588"/>
    </source>
</evidence>
<evidence type="ECO:0000256" key="4">
    <source>
        <dbReference type="ARBA" id="ARBA00022840"/>
    </source>
</evidence>
<proteinExistence type="predicted"/>
<dbReference type="Pfam" id="PF02785">
    <property type="entry name" value="Biotin_carb_C"/>
    <property type="match status" value="1"/>
</dbReference>
<evidence type="ECO:0000256" key="5">
    <source>
        <dbReference type="PROSITE-ProRule" id="PRU00409"/>
    </source>
</evidence>
<dbReference type="RefSeq" id="WP_216469053.1">
    <property type="nucleotide sequence ID" value="NZ_JAHLQI010000001.1"/>
</dbReference>
<dbReference type="NCBIfam" id="NF006367">
    <property type="entry name" value="PRK08591.1"/>
    <property type="match status" value="1"/>
</dbReference>
<dbReference type="SMART" id="SM00878">
    <property type="entry name" value="Biotin_carb_C"/>
    <property type="match status" value="1"/>
</dbReference>
<keyword evidence="2" id="KW-0436">Ligase</keyword>
<dbReference type="Pfam" id="PF02786">
    <property type="entry name" value="CPSase_L_D2"/>
    <property type="match status" value="1"/>
</dbReference>
<dbReference type="InterPro" id="IPR051602">
    <property type="entry name" value="ACC_Biotin_Carboxylase"/>
</dbReference>
<reference evidence="8 9" key="1">
    <citation type="submission" date="2021-06" db="EMBL/GenBank/DDBJ databases">
        <authorList>
            <person name="Sun Q."/>
            <person name="Li D."/>
        </authorList>
    </citation>
    <scope>NUCLEOTIDE SEQUENCE [LARGE SCALE GENOMIC DNA]</scope>
    <source>
        <strain evidence="8 9">MSJd-7</strain>
    </source>
</reference>
<dbReference type="InterPro" id="IPR005481">
    <property type="entry name" value="BC-like_N"/>
</dbReference>
<sequence>MFTKVLVANRGEIAVRVIRACRDLGIISVAVYSEADKESLHAQIADEAYCIGPAQPQESYLNINNIIETALGCGAQAIHPGYGFLSENPEFVRACVENGLAFIGPSEQSMRLLGDKVQARALAKEAGVPLAEGSDGVVCSLEEAGEWAQKIGYPVMLKASAGGGGKGIRVAERPEQLEEAYQSASGEAIANFGDGRLYIEKYIAQPRHIEVQILADQAGNTIHLYDRECSIQRRHQKLIEEAPSAFLSDGQRQKMCACAVALAQRAGYTSAGTVEFLVDDQQNFYFCEMNTRIQVEHGISEEITGLDLVAWQLRIAAGEQLDFVQKDVPMLGHAIECRINAEDAEFRPRPGTIQSMHLAGGIGVRVDTAIYQGYHIPPFYDSMICKLMTFGRDRRQASARMKRALSEMLFEGIVTNTDRQLSVLLSDAFERADFNTNSMEDGVFDVSNDA</sequence>
<evidence type="ECO:0000259" key="6">
    <source>
        <dbReference type="PROSITE" id="PS50975"/>
    </source>
</evidence>
<dbReference type="Proteomes" id="UP000783588">
    <property type="component" value="Unassembled WGS sequence"/>
</dbReference>
<keyword evidence="3 5" id="KW-0547">Nucleotide-binding</keyword>
<dbReference type="Pfam" id="PF00289">
    <property type="entry name" value="Biotin_carb_N"/>
    <property type="match status" value="1"/>
</dbReference>
<comment type="function">
    <text evidence="1">This protein is a component of the acetyl coenzyme A carboxylase complex; first, biotin carboxylase catalyzes the carboxylation of the carrier protein and then the transcarboxylase transfers the carboxyl group to form malonyl-CoA.</text>
</comment>
<dbReference type="PROSITE" id="PS00866">
    <property type="entry name" value="CPSASE_1"/>
    <property type="match status" value="1"/>
</dbReference>
<dbReference type="InterPro" id="IPR011761">
    <property type="entry name" value="ATP-grasp"/>
</dbReference>
<dbReference type="PROSITE" id="PS50979">
    <property type="entry name" value="BC"/>
    <property type="match status" value="1"/>
</dbReference>
<dbReference type="PANTHER" id="PTHR48095:SF2">
    <property type="entry name" value="BIOTIN CARBOXYLASE, CHLOROPLASTIC"/>
    <property type="match status" value="1"/>
</dbReference>
<dbReference type="PROSITE" id="PS50975">
    <property type="entry name" value="ATP_GRASP"/>
    <property type="match status" value="1"/>
</dbReference>
<name>A0ABS6ERI4_9FIRM</name>
<evidence type="ECO:0000256" key="2">
    <source>
        <dbReference type="ARBA" id="ARBA00022598"/>
    </source>
</evidence>
<evidence type="ECO:0000256" key="1">
    <source>
        <dbReference type="ARBA" id="ARBA00003761"/>
    </source>
</evidence>
<keyword evidence="4 5" id="KW-0067">ATP-binding</keyword>
<dbReference type="EMBL" id="JAHLQI010000001">
    <property type="protein sequence ID" value="MBU5489459.1"/>
    <property type="molecule type" value="Genomic_DNA"/>
</dbReference>
<gene>
    <name evidence="8" type="ORF">KQI75_02250</name>
</gene>
<protein>
    <submittedName>
        <fullName evidence="8">Acetyl-CoA carboxylase biotin carboxylase subunit</fullName>
    </submittedName>
</protein>
<evidence type="ECO:0000313" key="8">
    <source>
        <dbReference type="EMBL" id="MBU5489459.1"/>
    </source>
</evidence>
<dbReference type="InterPro" id="IPR005479">
    <property type="entry name" value="CPAse_ATP-bd"/>
</dbReference>
<feature type="domain" description="Biotin carboxylation" evidence="7">
    <location>
        <begin position="1"/>
        <end position="444"/>
    </location>
</feature>
<feature type="domain" description="ATP-grasp" evidence="6">
    <location>
        <begin position="120"/>
        <end position="317"/>
    </location>
</feature>
<dbReference type="PANTHER" id="PTHR48095">
    <property type="entry name" value="PYRUVATE CARBOXYLASE SUBUNIT A"/>
    <property type="match status" value="1"/>
</dbReference>
<evidence type="ECO:0000259" key="7">
    <source>
        <dbReference type="PROSITE" id="PS50979"/>
    </source>
</evidence>
<accession>A0ABS6ERI4</accession>
<keyword evidence="9" id="KW-1185">Reference proteome</keyword>
<evidence type="ECO:0000256" key="3">
    <source>
        <dbReference type="ARBA" id="ARBA00022741"/>
    </source>
</evidence>
<dbReference type="InterPro" id="IPR011764">
    <property type="entry name" value="Biotin_carboxylation_dom"/>
</dbReference>